<evidence type="ECO:0000256" key="8">
    <source>
        <dbReference type="ARBA" id="ARBA00023125"/>
    </source>
</evidence>
<keyword evidence="7" id="KW-0805">Transcription regulation</keyword>
<feature type="region of interest" description="Disordered" evidence="13">
    <location>
        <begin position="1089"/>
        <end position="1155"/>
    </location>
</feature>
<feature type="compositionally biased region" description="Polar residues" evidence="13">
    <location>
        <begin position="229"/>
        <end position="239"/>
    </location>
</feature>
<evidence type="ECO:0000256" key="2">
    <source>
        <dbReference type="ARBA" id="ARBA00007354"/>
    </source>
</evidence>
<keyword evidence="9" id="KW-0804">Transcription</keyword>
<feature type="compositionally biased region" description="Polar residues" evidence="13">
    <location>
        <begin position="544"/>
        <end position="559"/>
    </location>
</feature>
<feature type="compositionally biased region" description="Low complexity" evidence="13">
    <location>
        <begin position="417"/>
        <end position="441"/>
    </location>
</feature>
<evidence type="ECO:0000256" key="5">
    <source>
        <dbReference type="ARBA" id="ARBA00022553"/>
    </source>
</evidence>
<dbReference type="GO" id="GO:0010468">
    <property type="term" value="P:regulation of gene expression"/>
    <property type="evidence" value="ECO:0007669"/>
    <property type="project" value="InterPro"/>
</dbReference>
<evidence type="ECO:0000256" key="11">
    <source>
        <dbReference type="ARBA" id="ARBA00024653"/>
    </source>
</evidence>
<feature type="compositionally biased region" description="Basic and acidic residues" evidence="13">
    <location>
        <begin position="397"/>
        <end position="413"/>
    </location>
</feature>
<feature type="compositionally biased region" description="Basic and acidic residues" evidence="13">
    <location>
        <begin position="18"/>
        <end position="39"/>
    </location>
</feature>
<dbReference type="InterPro" id="IPR007797">
    <property type="entry name" value="AF4/FMR2"/>
</dbReference>
<feature type="compositionally biased region" description="Low complexity" evidence="13">
    <location>
        <begin position="819"/>
        <end position="828"/>
    </location>
</feature>
<dbReference type="OrthoDB" id="6382204at2759"/>
<feature type="compositionally biased region" description="Pro residues" evidence="13">
    <location>
        <begin position="344"/>
        <end position="353"/>
    </location>
</feature>
<feature type="region of interest" description="Disordered" evidence="13">
    <location>
        <begin position="1"/>
        <end position="63"/>
    </location>
</feature>
<feature type="compositionally biased region" description="Polar residues" evidence="13">
    <location>
        <begin position="134"/>
        <end position="144"/>
    </location>
</feature>
<comment type="subcellular location">
    <subcellularLocation>
        <location evidence="1">Nucleus</location>
    </subcellularLocation>
</comment>
<feature type="compositionally biased region" description="Polar residues" evidence="13">
    <location>
        <begin position="1125"/>
        <end position="1153"/>
    </location>
</feature>
<feature type="compositionally biased region" description="Basic and acidic residues" evidence="13">
    <location>
        <begin position="450"/>
        <end position="470"/>
    </location>
</feature>
<keyword evidence="6" id="KW-0562">Pair-rule protein</keyword>
<name>A0A8B6FQE8_MYTGA</name>
<feature type="compositionally biased region" description="Low complexity" evidence="13">
    <location>
        <begin position="193"/>
        <end position="203"/>
    </location>
</feature>
<evidence type="ECO:0000256" key="1">
    <source>
        <dbReference type="ARBA" id="ARBA00004123"/>
    </source>
</evidence>
<sequence length="1231" mass="137472">MSQNLGLKMAMRPSPADHLMRQREKAQQERAKLIKKNQEKQNQPRNVGFPQLRRTTEKDDRIEQLLGPHSAIVNSLSRDTDLLGVISQPQTPLPSRSFGEDDFFYNKPANDGRNGIRPNHPIQNFKKKPPTKPQEPSKNSQNLKQPLPVQNADHSTSKSLSHQEPTQNQQPKSENMQIKKEIPVLPKAKKVTKSSQPKSPHSSSSDHEATSNKSTPSPKPSNEKPKPLGNSTKQFTPPNGVNRPPRKNLEKLTIPSGQNEVHKETQSVDDIFKEMTHLELPLTAISTPQKDEHFPFPNSVIGRSFSELKNLQSKLSKCPIITNDFKKDDLELDIPLVAPIEPLITPPETPIKPPLAAKQEKNDDIILRDLTVSDDSEDEVEKEPIEPVEPIKISECPPRKDTRDNKAPVKEPRSPMSSDSSSSESGNDSDSSSDDSNSSSNSDDDEEEEKVQVRVDRVKSPSKSPAHDKSSNSTSWKLENFLPGDKCPKPSPIVSDHSDDNKELLDKICLEFIHKSPTNSIEKSPNQQLHSDTSSSSSSGGSSPQSIHSPAESTPSKSPLVNGIAPTKKISLHSDNSDSEIDVVNTPQKKVSLMPQSDSGVAKCLNFADPNKPTSGRLSSPHKPTLGRLMSPKKPTSGRQLSPNKPISGRLSSKRLSSGSGSIIGLVSSDEEDENDGPRNNNNMELNLQDIIDSVGTKHTPLSPIHQEPEKDPPKSPCLKTTVNKDALKFNDGKPSIVVRLNFKNVEHLIKNRIKKSPYRDKVGIKCEELKQKSPYPIIKSPDHKHDKFIDETANTEPQEMDLDTDSEMANVHIEDYSSKNVSSYSSSPLNDKCWKPSDKISIKRKENAPEKVFTKRRKITPKTNNKSTETAQQEKDSHEDDHKWDRKRPLRSTESKGPLSNSSSSSHTDKPEFELVEDLNGQANSDAHPSSVETIFNREGDGDHETFSRKPVRKPDEPLESSDIHRSRARDLKHQADELAKRLKHHPDFTDRIAMYLLYTESMSSFVLCGYAMEKEERKATDVYKMYSDTFNLISHICKIRPSAETSETEKKLAVLIYRIQSILCFKLYKMKKNEALKFKKIIDEHNKTSSSKQPAHAPSPHWNNRSTPSPMSPSPSPAGSDGSIRSQDSGYTPSKLPNGNISTQPTMSSPGTVAVPQRIHSITQQYHSIVNYVVQCHEFWDQAESVYSDHKVVEFYGDIDDQCGSLTLHSSVPDLVYYVQIGLQKIKET</sequence>
<dbReference type="AlphaFoldDB" id="A0A8B6FQE8"/>
<feature type="region of interest" description="Disordered" evidence="13">
    <location>
        <begin position="342"/>
        <end position="499"/>
    </location>
</feature>
<evidence type="ECO:0000256" key="6">
    <source>
        <dbReference type="ARBA" id="ARBA00022788"/>
    </source>
</evidence>
<comment type="function">
    <text evidence="11">Has a role in transcriptional regulation. Acts in parallel with the Ras/MAPK and the PI3K/PKB pathways in the control of cell identity and cellular growth. Essential for regulation of the cytoskeleton and cell growth but not for cell proliferation or growth rate. Required specifically for the microtubule-based basal transport of lipid droplets. Plays a partially redundant function downstream of Raf in cell fate specification in the developing eye. Pair-rule protein that regulates embryonic cellularization, gastrulation and segmentation.</text>
</comment>
<dbReference type="PANTHER" id="PTHR10528">
    <property type="entry name" value="AF4/FMR2 FAMILY MEMBER"/>
    <property type="match status" value="1"/>
</dbReference>
<dbReference type="Proteomes" id="UP000596742">
    <property type="component" value="Unassembled WGS sequence"/>
</dbReference>
<dbReference type="GO" id="GO:0007366">
    <property type="term" value="P:periodic partitioning by pair rule gene"/>
    <property type="evidence" value="ECO:0007669"/>
    <property type="project" value="UniProtKB-KW"/>
</dbReference>
<accession>A0A8B6FQE8</accession>
<evidence type="ECO:0000256" key="10">
    <source>
        <dbReference type="ARBA" id="ARBA00023242"/>
    </source>
</evidence>
<comment type="similarity">
    <text evidence="2">Belongs to the AF4 family.</text>
</comment>
<feature type="region of interest" description="Disordered" evidence="13">
    <location>
        <begin position="792"/>
        <end position="965"/>
    </location>
</feature>
<feature type="compositionally biased region" description="Basic and acidic residues" evidence="13">
    <location>
        <begin position="937"/>
        <end position="965"/>
    </location>
</feature>
<feature type="compositionally biased region" description="Polar residues" evidence="13">
    <location>
        <begin position="517"/>
        <end position="533"/>
    </location>
</feature>
<organism evidence="15 16">
    <name type="scientific">Mytilus galloprovincialis</name>
    <name type="common">Mediterranean mussel</name>
    <dbReference type="NCBI Taxonomy" id="29158"/>
    <lineage>
        <taxon>Eukaryota</taxon>
        <taxon>Metazoa</taxon>
        <taxon>Spiralia</taxon>
        <taxon>Lophotrochozoa</taxon>
        <taxon>Mollusca</taxon>
        <taxon>Bivalvia</taxon>
        <taxon>Autobranchia</taxon>
        <taxon>Pteriomorphia</taxon>
        <taxon>Mytilida</taxon>
        <taxon>Mytiloidea</taxon>
        <taxon>Mytilidae</taxon>
        <taxon>Mytilinae</taxon>
        <taxon>Mytilus</taxon>
    </lineage>
</organism>
<evidence type="ECO:0000256" key="7">
    <source>
        <dbReference type="ARBA" id="ARBA00023015"/>
    </source>
</evidence>
<evidence type="ECO:0000256" key="13">
    <source>
        <dbReference type="SAM" id="MobiDB-lite"/>
    </source>
</evidence>
<feature type="compositionally biased region" description="Low complexity" evidence="13">
    <location>
        <begin position="534"/>
        <end position="543"/>
    </location>
</feature>
<reference evidence="15" key="1">
    <citation type="submission" date="2018-11" db="EMBL/GenBank/DDBJ databases">
        <authorList>
            <person name="Alioto T."/>
            <person name="Alioto T."/>
        </authorList>
    </citation>
    <scope>NUCLEOTIDE SEQUENCE</scope>
</reference>
<gene>
    <name evidence="15" type="ORF">MGAL_10B049437</name>
</gene>
<feature type="compositionally biased region" description="Polar residues" evidence="13">
    <location>
        <begin position="922"/>
        <end position="935"/>
    </location>
</feature>
<keyword evidence="16" id="KW-1185">Reference proteome</keyword>
<feature type="compositionally biased region" description="Basic and acidic residues" evidence="13">
    <location>
        <begin position="873"/>
        <end position="885"/>
    </location>
</feature>
<dbReference type="GO" id="GO:0003677">
    <property type="term" value="F:DNA binding"/>
    <property type="evidence" value="ECO:0007669"/>
    <property type="project" value="UniProtKB-KW"/>
</dbReference>
<keyword evidence="5" id="KW-0597">Phosphoprotein</keyword>
<feature type="compositionally biased region" description="Polar residues" evidence="13">
    <location>
        <begin position="585"/>
        <end position="599"/>
    </location>
</feature>
<evidence type="ECO:0000256" key="12">
    <source>
        <dbReference type="ARBA" id="ARBA00032149"/>
    </source>
</evidence>
<proteinExistence type="inferred from homology"/>
<dbReference type="Pfam" id="PF05110">
    <property type="entry name" value="AF-4"/>
    <property type="match status" value="1"/>
</dbReference>
<evidence type="ECO:0000313" key="15">
    <source>
        <dbReference type="EMBL" id="VDI52702.1"/>
    </source>
</evidence>
<feature type="region of interest" description="Disordered" evidence="13">
    <location>
        <begin position="86"/>
        <end position="268"/>
    </location>
</feature>
<feature type="compositionally biased region" description="Polar residues" evidence="13">
    <location>
        <begin position="152"/>
        <end position="176"/>
    </location>
</feature>
<evidence type="ECO:0000256" key="9">
    <source>
        <dbReference type="ARBA" id="ARBA00023163"/>
    </source>
</evidence>
<comment type="caution">
    <text evidence="15">The sequence shown here is derived from an EMBL/GenBank/DDBJ whole genome shotgun (WGS) entry which is preliminary data.</text>
</comment>
<keyword evidence="10" id="KW-0539">Nucleus</keyword>
<evidence type="ECO:0000259" key="14">
    <source>
        <dbReference type="Pfam" id="PF18876"/>
    </source>
</evidence>
<dbReference type="GO" id="GO:0032783">
    <property type="term" value="C:super elongation complex"/>
    <property type="evidence" value="ECO:0007669"/>
    <property type="project" value="TreeGrafter"/>
</dbReference>
<evidence type="ECO:0000256" key="4">
    <source>
        <dbReference type="ARBA" id="ARBA00022473"/>
    </source>
</evidence>
<feature type="compositionally biased region" description="Basic and acidic residues" evidence="13">
    <location>
        <begin position="54"/>
        <end position="63"/>
    </location>
</feature>
<feature type="compositionally biased region" description="Acidic residues" evidence="13">
    <location>
        <begin position="372"/>
        <end position="381"/>
    </location>
</feature>
<protein>
    <recommendedName>
        <fullName evidence="3">AF4/FMR2 family member lilli</fullName>
    </recommendedName>
    <alternativeName>
        <fullName evidence="12">Protein lilliputian</fullName>
    </alternativeName>
</protein>
<feature type="compositionally biased region" description="Basic and acidic residues" evidence="13">
    <location>
        <begin position="833"/>
        <end position="854"/>
    </location>
</feature>
<feature type="compositionally biased region" description="Low complexity" evidence="13">
    <location>
        <begin position="647"/>
        <end position="668"/>
    </location>
</feature>
<dbReference type="PANTHER" id="PTHR10528:SF17">
    <property type="entry name" value="AF4_FMR2 FAMILY MEMBER LILLI"/>
    <property type="match status" value="1"/>
</dbReference>
<feature type="compositionally biased region" description="Polar residues" evidence="13">
    <location>
        <begin position="862"/>
        <end position="872"/>
    </location>
</feature>
<dbReference type="InterPro" id="IPR043640">
    <property type="entry name" value="AF4/FMR2_CHD"/>
</dbReference>
<dbReference type="Pfam" id="PF18876">
    <property type="entry name" value="AFF4_CHD"/>
    <property type="match status" value="1"/>
</dbReference>
<feature type="compositionally biased region" description="Basic and acidic residues" evidence="13">
    <location>
        <begin position="358"/>
        <end position="367"/>
    </location>
</feature>
<dbReference type="EMBL" id="UYJE01007209">
    <property type="protein sequence ID" value="VDI52702.1"/>
    <property type="molecule type" value="Genomic_DNA"/>
</dbReference>
<evidence type="ECO:0000256" key="3">
    <source>
        <dbReference type="ARBA" id="ARBA00021888"/>
    </source>
</evidence>
<keyword evidence="8" id="KW-0238">DNA-binding</keyword>
<evidence type="ECO:0000313" key="16">
    <source>
        <dbReference type="Proteomes" id="UP000596742"/>
    </source>
</evidence>
<feature type="region of interest" description="Disordered" evidence="13">
    <location>
        <begin position="517"/>
        <end position="720"/>
    </location>
</feature>
<keyword evidence="4" id="KW-0217">Developmental protein</keyword>
<feature type="domain" description="AF4/FMR2 C-terminal homology" evidence="14">
    <location>
        <begin position="975"/>
        <end position="1229"/>
    </location>
</feature>